<proteinExistence type="predicted"/>
<dbReference type="RefSeq" id="WP_097077423.1">
    <property type="nucleotide sequence ID" value="NZ_BAABHT010000020.1"/>
</dbReference>
<name>A0A240E5E1_9GAMM</name>
<dbReference type="Proteomes" id="UP000219042">
    <property type="component" value="Unassembled WGS sequence"/>
</dbReference>
<dbReference type="InterPro" id="IPR009061">
    <property type="entry name" value="DNA-bd_dom_put_sf"/>
</dbReference>
<dbReference type="AlphaFoldDB" id="A0A240E5E1"/>
<dbReference type="EMBL" id="OANT01000001">
    <property type="protein sequence ID" value="SNX43085.1"/>
    <property type="molecule type" value="Genomic_DNA"/>
</dbReference>
<dbReference type="InterPro" id="IPR047057">
    <property type="entry name" value="MerR_fam"/>
</dbReference>
<dbReference type="PRINTS" id="PR00040">
    <property type="entry name" value="HTHMERR"/>
</dbReference>
<dbReference type="GO" id="GO:0003677">
    <property type="term" value="F:DNA binding"/>
    <property type="evidence" value="ECO:0007669"/>
    <property type="project" value="UniProtKB-KW"/>
</dbReference>
<keyword evidence="1 3" id="KW-0238">DNA-binding</keyword>
<dbReference type="SUPFAM" id="SSF46955">
    <property type="entry name" value="Putative DNA-binding domain"/>
    <property type="match status" value="1"/>
</dbReference>
<protein>
    <submittedName>
        <fullName evidence="3">DNA-binding transcriptional regulator, MerR family</fullName>
    </submittedName>
</protein>
<dbReference type="OrthoDB" id="9808480at2"/>
<dbReference type="SMART" id="SM00422">
    <property type="entry name" value="HTH_MERR"/>
    <property type="match status" value="1"/>
</dbReference>
<dbReference type="PANTHER" id="PTHR30204">
    <property type="entry name" value="REDOX-CYCLING DRUG-SENSING TRANSCRIPTIONAL ACTIVATOR SOXR"/>
    <property type="match status" value="1"/>
</dbReference>
<feature type="domain" description="HTH merR-type" evidence="2">
    <location>
        <begin position="2"/>
        <end position="71"/>
    </location>
</feature>
<reference evidence="4" key="1">
    <citation type="submission" date="2016-09" db="EMBL/GenBank/DDBJ databases">
        <authorList>
            <person name="Varghese N."/>
            <person name="Submissions S."/>
        </authorList>
    </citation>
    <scope>NUCLEOTIDE SEQUENCE [LARGE SCALE GENOMIC DNA]</scope>
    <source>
        <strain evidence="4">ANC 4466</strain>
    </source>
</reference>
<sequence>MLLKIRELAEKAQVSVDSIRFYEKKNLLQPTFRADNQYRYYDQEALKKLLFIKHCRDLGIAIHEISTLNELLKYPQQNCHAVNVLIEKHLHEVNEKILALQQFQTQLQQLRQSCNESTTVEHCQIIKTLEHI</sequence>
<dbReference type="PANTHER" id="PTHR30204:SF92">
    <property type="entry name" value="HTH-TYPE TRANSCRIPTIONAL REGULATOR ZNTR"/>
    <property type="match status" value="1"/>
</dbReference>
<dbReference type="GO" id="GO:0003700">
    <property type="term" value="F:DNA-binding transcription factor activity"/>
    <property type="evidence" value="ECO:0007669"/>
    <property type="project" value="InterPro"/>
</dbReference>
<evidence type="ECO:0000259" key="2">
    <source>
        <dbReference type="PROSITE" id="PS50937"/>
    </source>
</evidence>
<gene>
    <name evidence="3" type="ORF">SAMN05421731_101119</name>
</gene>
<dbReference type="Gene3D" id="1.10.1660.10">
    <property type="match status" value="1"/>
</dbReference>
<accession>A0A240E5E1</accession>
<dbReference type="InterPro" id="IPR000551">
    <property type="entry name" value="MerR-type_HTH_dom"/>
</dbReference>
<evidence type="ECO:0000313" key="3">
    <source>
        <dbReference type="EMBL" id="SNX43085.1"/>
    </source>
</evidence>
<keyword evidence="4" id="KW-1185">Reference proteome</keyword>
<dbReference type="PROSITE" id="PS50937">
    <property type="entry name" value="HTH_MERR_2"/>
    <property type="match status" value="1"/>
</dbReference>
<organism evidence="3 4">
    <name type="scientific">Acinetobacter puyangensis</name>
    <dbReference type="NCBI Taxonomy" id="1096779"/>
    <lineage>
        <taxon>Bacteria</taxon>
        <taxon>Pseudomonadati</taxon>
        <taxon>Pseudomonadota</taxon>
        <taxon>Gammaproteobacteria</taxon>
        <taxon>Moraxellales</taxon>
        <taxon>Moraxellaceae</taxon>
        <taxon>Acinetobacter</taxon>
    </lineage>
</organism>
<evidence type="ECO:0000313" key="4">
    <source>
        <dbReference type="Proteomes" id="UP000219042"/>
    </source>
</evidence>
<dbReference type="Pfam" id="PF13411">
    <property type="entry name" value="MerR_1"/>
    <property type="match status" value="1"/>
</dbReference>
<evidence type="ECO:0000256" key="1">
    <source>
        <dbReference type="ARBA" id="ARBA00023125"/>
    </source>
</evidence>